<dbReference type="OrthoDB" id="9788453at2"/>
<accession>A0A2Z4XXV9</accession>
<reference evidence="8 10" key="1">
    <citation type="submission" date="2017-06" db="EMBL/GenBank/DDBJ databases">
        <title>Complete genome of Francisella adeliensis.</title>
        <authorList>
            <person name="Vallesi A."/>
            <person name="Sjodin A."/>
        </authorList>
    </citation>
    <scope>NUCLEOTIDE SEQUENCE [LARGE SCALE GENOMIC DNA]</scope>
    <source>
        <strain evidence="8 10">FDC440</strain>
    </source>
</reference>
<evidence type="ECO:0000259" key="7">
    <source>
        <dbReference type="PROSITE" id="PS50850"/>
    </source>
</evidence>
<feature type="transmembrane region" description="Helical" evidence="6">
    <location>
        <begin position="43"/>
        <end position="62"/>
    </location>
</feature>
<evidence type="ECO:0000256" key="3">
    <source>
        <dbReference type="ARBA" id="ARBA00022692"/>
    </source>
</evidence>
<feature type="transmembrane region" description="Helical" evidence="6">
    <location>
        <begin position="357"/>
        <end position="378"/>
    </location>
</feature>
<evidence type="ECO:0000313" key="8">
    <source>
        <dbReference type="EMBL" id="AXA33721.1"/>
    </source>
</evidence>
<evidence type="ECO:0000256" key="2">
    <source>
        <dbReference type="ARBA" id="ARBA00022475"/>
    </source>
</evidence>
<dbReference type="CDD" id="cd17324">
    <property type="entry name" value="MFS_NepI_like"/>
    <property type="match status" value="1"/>
</dbReference>
<keyword evidence="11" id="KW-1185">Reference proteome</keyword>
<dbReference type="SUPFAM" id="SSF103473">
    <property type="entry name" value="MFS general substrate transporter"/>
    <property type="match status" value="1"/>
</dbReference>
<organism evidence="8 10">
    <name type="scientific">Francisella adeliensis</name>
    <dbReference type="NCBI Taxonomy" id="2007306"/>
    <lineage>
        <taxon>Bacteria</taxon>
        <taxon>Pseudomonadati</taxon>
        <taxon>Pseudomonadota</taxon>
        <taxon>Gammaproteobacteria</taxon>
        <taxon>Thiotrichales</taxon>
        <taxon>Francisellaceae</taxon>
        <taxon>Francisella</taxon>
    </lineage>
</organism>
<evidence type="ECO:0000256" key="4">
    <source>
        <dbReference type="ARBA" id="ARBA00022989"/>
    </source>
</evidence>
<dbReference type="EMBL" id="CP021781">
    <property type="protein sequence ID" value="AXA33721.1"/>
    <property type="molecule type" value="Genomic_DNA"/>
</dbReference>
<evidence type="ECO:0000313" key="10">
    <source>
        <dbReference type="Proteomes" id="UP000251120"/>
    </source>
</evidence>
<feature type="transmembrane region" description="Helical" evidence="6">
    <location>
        <begin position="270"/>
        <end position="289"/>
    </location>
</feature>
<feature type="transmembrane region" description="Helical" evidence="6">
    <location>
        <begin position="69"/>
        <end position="89"/>
    </location>
</feature>
<keyword evidence="4 6" id="KW-1133">Transmembrane helix</keyword>
<keyword evidence="3 6" id="KW-0812">Transmembrane</keyword>
<dbReference type="Pfam" id="PF07690">
    <property type="entry name" value="MFS_1"/>
    <property type="match status" value="1"/>
</dbReference>
<evidence type="ECO:0000256" key="1">
    <source>
        <dbReference type="ARBA" id="ARBA00004651"/>
    </source>
</evidence>
<dbReference type="InterPro" id="IPR036259">
    <property type="entry name" value="MFS_trans_sf"/>
</dbReference>
<evidence type="ECO:0000313" key="9">
    <source>
        <dbReference type="EMBL" id="QIW11955.1"/>
    </source>
</evidence>
<dbReference type="GO" id="GO:0005886">
    <property type="term" value="C:plasma membrane"/>
    <property type="evidence" value="ECO:0007669"/>
    <property type="project" value="UniProtKB-SubCell"/>
</dbReference>
<dbReference type="EMBL" id="CP043424">
    <property type="protein sequence ID" value="QIW11955.1"/>
    <property type="molecule type" value="Genomic_DNA"/>
</dbReference>
<dbReference type="Proteomes" id="UP000681131">
    <property type="component" value="Chromosome"/>
</dbReference>
<dbReference type="InterPro" id="IPR011701">
    <property type="entry name" value="MFS"/>
</dbReference>
<evidence type="ECO:0000313" key="11">
    <source>
        <dbReference type="Proteomes" id="UP000681131"/>
    </source>
</evidence>
<evidence type="ECO:0000256" key="5">
    <source>
        <dbReference type="ARBA" id="ARBA00023136"/>
    </source>
</evidence>
<dbReference type="PANTHER" id="PTHR43124:SF3">
    <property type="entry name" value="CHLORAMPHENICOL EFFLUX PUMP RV0191"/>
    <property type="match status" value="1"/>
</dbReference>
<keyword evidence="2" id="KW-1003">Cell membrane</keyword>
<feature type="domain" description="Major facilitator superfamily (MFS) profile" evidence="7">
    <location>
        <begin position="4"/>
        <end position="383"/>
    </location>
</feature>
<dbReference type="AlphaFoldDB" id="A0A2Z4XXV9"/>
<dbReference type="Proteomes" id="UP000251120">
    <property type="component" value="Chromosome"/>
</dbReference>
<dbReference type="Gene3D" id="1.20.1250.20">
    <property type="entry name" value="MFS general substrate transporter like domains"/>
    <property type="match status" value="2"/>
</dbReference>
<dbReference type="KEGG" id="fad:CDH04_04530"/>
<feature type="transmembrane region" description="Helical" evidence="6">
    <location>
        <begin position="295"/>
        <end position="318"/>
    </location>
</feature>
<feature type="transmembrane region" description="Helical" evidence="6">
    <location>
        <begin position="159"/>
        <end position="178"/>
    </location>
</feature>
<dbReference type="InterPro" id="IPR050189">
    <property type="entry name" value="MFS_Efflux_Transporters"/>
</dbReference>
<proteinExistence type="predicted"/>
<dbReference type="PANTHER" id="PTHR43124">
    <property type="entry name" value="PURINE EFFLUX PUMP PBUE"/>
    <property type="match status" value="1"/>
</dbReference>
<reference evidence="9 11" key="2">
    <citation type="submission" date="2019-08" db="EMBL/GenBank/DDBJ databases">
        <title>Complete genome sequences of Francisella adeliensis (FSC1325 and FSC1326).</title>
        <authorList>
            <person name="Ohrman C."/>
            <person name="Uneklint I."/>
            <person name="Vallesi A."/>
            <person name="Karlsson L."/>
            <person name="Sjodin A."/>
        </authorList>
    </citation>
    <scope>NUCLEOTIDE SEQUENCE [LARGE SCALE GENOMIC DNA]</scope>
    <source>
        <strain evidence="9 11">FSC1325</strain>
    </source>
</reference>
<sequence length="392" mass="41753">MKKGILPLMLGSLTIGMTEFVMMGVLPQVASYFNISIPQAGHLISIYAIGVIAGAPLLIFFSSKYSPKTLLIAISIMLALFNSLSIFATNYEFLMLTRFLSGLPHGAFFGVGSIVAMRIADPGKESQAIALMFAGLTIANLIGVPVATSIAYIVGWQVAFVMVGLAGLLTVITVLMFIPHLDSQEESKADDTQSSMAVLMRADSFLALGVVSLGFAGLFAWYSYVAPLMTNVTHLSEGSVPYILFLAGLGMFFGNLYGGKLTDKIGSTNATLVTLFGLIVALILMYLFAQYKILSIVLSFSIGFFAFALVPAVQTLLINVFKGAEMLGSILSIAGFNIANAIGAYVGGLPIEHGFSYSSSVVAGMFVSVLGMVLLLMLKYKVFSHRKAILEA</sequence>
<feature type="transmembrane region" description="Helical" evidence="6">
    <location>
        <begin position="205"/>
        <end position="224"/>
    </location>
</feature>
<dbReference type="GO" id="GO:0022857">
    <property type="term" value="F:transmembrane transporter activity"/>
    <property type="evidence" value="ECO:0007669"/>
    <property type="project" value="InterPro"/>
</dbReference>
<feature type="transmembrane region" description="Helical" evidence="6">
    <location>
        <begin position="239"/>
        <end position="258"/>
    </location>
</feature>
<feature type="transmembrane region" description="Helical" evidence="6">
    <location>
        <begin position="95"/>
        <end position="116"/>
    </location>
</feature>
<name>A0A2Z4XXV9_9GAMM</name>
<keyword evidence="5 6" id="KW-0472">Membrane</keyword>
<feature type="transmembrane region" description="Helical" evidence="6">
    <location>
        <begin position="330"/>
        <end position="351"/>
    </location>
</feature>
<comment type="subcellular location">
    <subcellularLocation>
        <location evidence="1">Cell membrane</location>
        <topology evidence="1">Multi-pass membrane protein</topology>
    </subcellularLocation>
</comment>
<evidence type="ECO:0000256" key="6">
    <source>
        <dbReference type="SAM" id="Phobius"/>
    </source>
</evidence>
<dbReference type="RefSeq" id="WP_112869895.1">
    <property type="nucleotide sequence ID" value="NZ_CP021781.1"/>
</dbReference>
<dbReference type="InterPro" id="IPR020846">
    <property type="entry name" value="MFS_dom"/>
</dbReference>
<gene>
    <name evidence="8" type="ORF">CDH04_04530</name>
    <name evidence="9" type="ORF">FZC43_04535</name>
</gene>
<dbReference type="PROSITE" id="PS50850">
    <property type="entry name" value="MFS"/>
    <property type="match status" value="1"/>
</dbReference>
<feature type="transmembrane region" description="Helical" evidence="6">
    <location>
        <begin position="128"/>
        <end position="153"/>
    </location>
</feature>
<protein>
    <submittedName>
        <fullName evidence="8">MFS transporter</fullName>
    </submittedName>
</protein>